<dbReference type="OrthoDB" id="24687at2157"/>
<organism evidence="1 2">
    <name type="scientific">Thermoproteus uzoniensis (strain 768-20)</name>
    <dbReference type="NCBI Taxonomy" id="999630"/>
    <lineage>
        <taxon>Archaea</taxon>
        <taxon>Thermoproteota</taxon>
        <taxon>Thermoprotei</taxon>
        <taxon>Thermoproteales</taxon>
        <taxon>Thermoproteaceae</taxon>
        <taxon>Thermoproteus</taxon>
    </lineage>
</organism>
<dbReference type="GeneID" id="10360653"/>
<accession>F2L0C2</accession>
<dbReference type="RefSeq" id="WP_013679940.1">
    <property type="nucleotide sequence ID" value="NC_015315.1"/>
</dbReference>
<evidence type="ECO:0000313" key="2">
    <source>
        <dbReference type="Proteomes" id="UP000008138"/>
    </source>
</evidence>
<reference evidence="1 2" key="1">
    <citation type="journal article" date="2011" name="J. Bacteriol.">
        <title>Complete genome sequence of the thermoacidophilic crenarchaeon Thermoproteus uzoniensis 768-20.</title>
        <authorList>
            <person name="Mardanov A.V."/>
            <person name="Gumerov V.M."/>
            <person name="Beletsky A.V."/>
            <person name="Prokofeva M.I."/>
            <person name="Bonch-Osmolovskaya E.A."/>
            <person name="Ravin N.V."/>
            <person name="Skryabin K.G."/>
        </authorList>
    </citation>
    <scope>NUCLEOTIDE SEQUENCE [LARGE SCALE GENOMIC DNA]</scope>
    <source>
        <strain evidence="1 2">768-20</strain>
    </source>
</reference>
<dbReference type="HOGENOM" id="CLU_2217147_0_0_2"/>
<keyword evidence="2" id="KW-1185">Reference proteome</keyword>
<dbReference type="AlphaFoldDB" id="F2L0C2"/>
<dbReference type="Proteomes" id="UP000008138">
    <property type="component" value="Chromosome"/>
</dbReference>
<protein>
    <submittedName>
        <fullName evidence="1">Uncharacterized protein</fullName>
    </submittedName>
</protein>
<dbReference type="KEGG" id="tuz:TUZN_1124"/>
<dbReference type="eggNOG" id="arCOG05624">
    <property type="taxonomic scope" value="Archaea"/>
</dbReference>
<sequence length="106" mass="11984">MSVIDQRDKHRFGEDSTQIVLDNARRKAASLGLELVVDDDRLRIGGFEVEARGGELRTPFGAYPIVPEEWDLLRGLLLNFFASNGRPPDRREFAEMYFAATGREAT</sequence>
<gene>
    <name evidence="1" type="ordered locus">TUZN_1124</name>
</gene>
<proteinExistence type="predicted"/>
<dbReference type="STRING" id="999630.TUZN_1124"/>
<dbReference type="EMBL" id="CP002590">
    <property type="protein sequence ID" value="AEA12604.1"/>
    <property type="molecule type" value="Genomic_DNA"/>
</dbReference>
<reference key="2">
    <citation type="submission" date="2011-03" db="EMBL/GenBank/DDBJ databases">
        <title>Complete genome sequence of the thermoacidophilic crenarchaeon Thermoproteus uzoniensis 768-20.</title>
        <authorList>
            <person name="Mardanov A.V."/>
            <person name="Gumerov V.M."/>
            <person name="Beletsky A.V."/>
            <person name="Prokofeva M.I."/>
            <person name="Bonch-Osmolovskaya E.A."/>
            <person name="Ravin N.V."/>
            <person name="Skryabin K.G."/>
        </authorList>
    </citation>
    <scope>NUCLEOTIDE SEQUENCE</scope>
    <source>
        <strain>768-20</strain>
    </source>
</reference>
<name>F2L0C2_THEU7</name>
<evidence type="ECO:0000313" key="1">
    <source>
        <dbReference type="EMBL" id="AEA12604.1"/>
    </source>
</evidence>